<reference evidence="3" key="1">
    <citation type="journal article" date="2019" name="Int. J. Syst. Evol. Microbiol.">
        <title>The Global Catalogue of Microorganisms (GCM) 10K type strain sequencing project: providing services to taxonomists for standard genome sequencing and annotation.</title>
        <authorList>
            <consortium name="The Broad Institute Genomics Platform"/>
            <consortium name="The Broad Institute Genome Sequencing Center for Infectious Disease"/>
            <person name="Wu L."/>
            <person name="Ma J."/>
        </authorList>
    </citation>
    <scope>NUCLEOTIDE SEQUENCE [LARGE SCALE GENOMIC DNA]</scope>
    <source>
        <strain evidence="3">JCM 16603</strain>
    </source>
</reference>
<gene>
    <name evidence="2" type="ORF">GCM10022211_15780</name>
</gene>
<organism evidence="2 3">
    <name type="scientific">Sphingomonas humi</name>
    <dbReference type="NCBI Taxonomy" id="335630"/>
    <lineage>
        <taxon>Bacteria</taxon>
        <taxon>Pseudomonadati</taxon>
        <taxon>Pseudomonadota</taxon>
        <taxon>Alphaproteobacteria</taxon>
        <taxon>Sphingomonadales</taxon>
        <taxon>Sphingomonadaceae</taxon>
        <taxon>Sphingomonas</taxon>
    </lineage>
</organism>
<evidence type="ECO:0000313" key="2">
    <source>
        <dbReference type="EMBL" id="GAA4004606.1"/>
    </source>
</evidence>
<evidence type="ECO:0000256" key="1">
    <source>
        <dbReference type="SAM" id="MobiDB-lite"/>
    </source>
</evidence>
<proteinExistence type="predicted"/>
<keyword evidence="3" id="KW-1185">Reference proteome</keyword>
<accession>A0ABP7S0R2</accession>
<dbReference type="RefSeq" id="WP_344709700.1">
    <property type="nucleotide sequence ID" value="NZ_BAAAZD010000002.1"/>
</dbReference>
<feature type="region of interest" description="Disordered" evidence="1">
    <location>
        <begin position="46"/>
        <end position="65"/>
    </location>
</feature>
<comment type="caution">
    <text evidence="2">The sequence shown here is derived from an EMBL/GenBank/DDBJ whole genome shotgun (WGS) entry which is preliminary data.</text>
</comment>
<protein>
    <submittedName>
        <fullName evidence="2">Uncharacterized protein</fullName>
    </submittedName>
</protein>
<dbReference type="EMBL" id="BAAAZD010000002">
    <property type="protein sequence ID" value="GAA4004606.1"/>
    <property type="molecule type" value="Genomic_DNA"/>
</dbReference>
<dbReference type="Proteomes" id="UP001501310">
    <property type="component" value="Unassembled WGS sequence"/>
</dbReference>
<evidence type="ECO:0000313" key="3">
    <source>
        <dbReference type="Proteomes" id="UP001501310"/>
    </source>
</evidence>
<sequence length="65" mass="7338">MSTLEFYAERAAQCRRDADAANLENVKKRNLEAAMAWEAMADRLQRTNAHRDANEAAREARSAEA</sequence>
<name>A0ABP7S0R2_9SPHN</name>